<name>A0ABW7RI77_9ACTN</name>
<accession>A0ABW7RI77</accession>
<dbReference type="EMBL" id="JBIRGH010000009">
    <property type="protein sequence ID" value="MFH8586060.1"/>
    <property type="molecule type" value="Genomic_DNA"/>
</dbReference>
<reference evidence="1 2" key="1">
    <citation type="submission" date="2024-10" db="EMBL/GenBank/DDBJ databases">
        <title>The Natural Products Discovery Center: Release of the First 8490 Sequenced Strains for Exploring Actinobacteria Biosynthetic Diversity.</title>
        <authorList>
            <person name="Kalkreuter E."/>
            <person name="Kautsar S.A."/>
            <person name="Yang D."/>
            <person name="Bader C.D."/>
            <person name="Teijaro C.N."/>
            <person name="Fluegel L."/>
            <person name="Davis C.M."/>
            <person name="Simpson J.R."/>
            <person name="Lauterbach L."/>
            <person name="Steele A.D."/>
            <person name="Gui C."/>
            <person name="Meng S."/>
            <person name="Li G."/>
            <person name="Viehrig K."/>
            <person name="Ye F."/>
            <person name="Su P."/>
            <person name="Kiefer A.F."/>
            <person name="Nichols A."/>
            <person name="Cepeda A.J."/>
            <person name="Yan W."/>
            <person name="Fan B."/>
            <person name="Jiang Y."/>
            <person name="Adhikari A."/>
            <person name="Zheng C.-J."/>
            <person name="Schuster L."/>
            <person name="Cowan T.M."/>
            <person name="Smanski M.J."/>
            <person name="Chevrette M.G."/>
            <person name="De Carvalho L.P.S."/>
            <person name="Shen B."/>
        </authorList>
    </citation>
    <scope>NUCLEOTIDE SEQUENCE [LARGE SCALE GENOMIC DNA]</scope>
    <source>
        <strain evidence="1 2">NPDC018013</strain>
    </source>
</reference>
<sequence>MAARRRLAAHDSGKDIWNRVVKAGDEGLSRVEAMGRYMSAQFEKAKDWIRDCQPANTKKFVCVDGRYMTTNGEDQEGE</sequence>
<evidence type="ECO:0008006" key="3">
    <source>
        <dbReference type="Google" id="ProtNLM"/>
    </source>
</evidence>
<dbReference type="RefSeq" id="WP_397673078.1">
    <property type="nucleotide sequence ID" value="NZ_JBIRGH010000009.1"/>
</dbReference>
<evidence type="ECO:0000313" key="1">
    <source>
        <dbReference type="EMBL" id="MFH8586060.1"/>
    </source>
</evidence>
<dbReference type="Proteomes" id="UP001610990">
    <property type="component" value="Unassembled WGS sequence"/>
</dbReference>
<protein>
    <recommendedName>
        <fullName evidence="3">Transposase</fullName>
    </recommendedName>
</protein>
<organism evidence="1 2">
    <name type="scientific">Streptomyces celluloflavus</name>
    <dbReference type="NCBI Taxonomy" id="58344"/>
    <lineage>
        <taxon>Bacteria</taxon>
        <taxon>Bacillati</taxon>
        <taxon>Actinomycetota</taxon>
        <taxon>Actinomycetes</taxon>
        <taxon>Kitasatosporales</taxon>
        <taxon>Streptomycetaceae</taxon>
        <taxon>Streptomyces</taxon>
    </lineage>
</organism>
<keyword evidence="2" id="KW-1185">Reference proteome</keyword>
<proteinExistence type="predicted"/>
<gene>
    <name evidence="1" type="ORF">ACH4GP_16860</name>
</gene>
<comment type="caution">
    <text evidence="1">The sequence shown here is derived from an EMBL/GenBank/DDBJ whole genome shotgun (WGS) entry which is preliminary data.</text>
</comment>
<evidence type="ECO:0000313" key="2">
    <source>
        <dbReference type="Proteomes" id="UP001610990"/>
    </source>
</evidence>